<organism evidence="4 5">
    <name type="scientific">Brevibacillus formosus</name>
    <dbReference type="NCBI Taxonomy" id="54913"/>
    <lineage>
        <taxon>Bacteria</taxon>
        <taxon>Bacillati</taxon>
        <taxon>Bacillota</taxon>
        <taxon>Bacilli</taxon>
        <taxon>Bacillales</taxon>
        <taxon>Paenibacillaceae</taxon>
        <taxon>Brevibacillus</taxon>
    </lineage>
</organism>
<dbReference type="Pfam" id="PF07554">
    <property type="entry name" value="FIVAR"/>
    <property type="match status" value="3"/>
</dbReference>
<feature type="transmembrane region" description="Helical" evidence="2">
    <location>
        <begin position="21"/>
        <end position="42"/>
    </location>
</feature>
<dbReference type="Gene3D" id="1.20.1270.70">
    <property type="entry name" value="Designed single chain three-helix bundle"/>
    <property type="match status" value="3"/>
</dbReference>
<proteinExistence type="predicted"/>
<keyword evidence="2" id="KW-1133">Transmembrane helix</keyword>
<gene>
    <name evidence="4" type="ORF">BP422_02410</name>
</gene>
<dbReference type="PANTHER" id="PTHR43308">
    <property type="entry name" value="OUTER MEMBRANE PROTEIN ALPHA-RELATED"/>
    <property type="match status" value="1"/>
</dbReference>
<evidence type="ECO:0000256" key="2">
    <source>
        <dbReference type="SAM" id="Phobius"/>
    </source>
</evidence>
<dbReference type="KEGG" id="bfm:BP422_02410"/>
<feature type="domain" description="SLH" evidence="3">
    <location>
        <begin position="293"/>
        <end position="357"/>
    </location>
</feature>
<feature type="region of interest" description="Disordered" evidence="1">
    <location>
        <begin position="270"/>
        <end position="334"/>
    </location>
</feature>
<accession>A0A220MC00</accession>
<evidence type="ECO:0000256" key="1">
    <source>
        <dbReference type="SAM" id="MobiDB-lite"/>
    </source>
</evidence>
<keyword evidence="2" id="KW-0472">Membrane</keyword>
<feature type="compositionally biased region" description="Polar residues" evidence="1">
    <location>
        <begin position="289"/>
        <end position="302"/>
    </location>
</feature>
<keyword evidence="2" id="KW-0812">Transmembrane</keyword>
<evidence type="ECO:0000259" key="3">
    <source>
        <dbReference type="PROSITE" id="PS51272"/>
    </source>
</evidence>
<feature type="domain" description="SLH" evidence="3">
    <location>
        <begin position="358"/>
        <end position="417"/>
    </location>
</feature>
<sequence length="503" mass="56724">MIRWVIVKNGGWELGRFQRAVTSLVFFSLFCLIFQASIFVPVSQAASAEETPAAVETTVDLRHLQGKVNEINAENLTQEKYTPDSWSKLVYALDAAKAVLTKPNVTQAEIDDALSVLVITREGLKKQEGTVDKSKLQTKVEEIAVEKLQEKDYTRASWKELQNRLEQAYFVLDDPHANQIVVDVALEKLIKARQDLKKQDDAVYKRELRAKVEEIEDKDLDEDDYTRSSWRDLEDALEHAWDVIDDPHATQSEVDDALYDLKKAWRNLKDDDDRDRDRDRDKDRKKDSYTTPTNSFFNGGSSTDKKEERPSTNKKSKSQRGYINGYPDGTFQPDRTVTRAEMAAILLNAEMVSQSSANKGRFFDVADNYWAVNPIHQVSAAGMMSGYPDSTFRPSANITRAEIAAVIYKYKALQGAGGGTAFFDVRGDHWSSPIIAAVVAKGYMAGYPDGTFQPEKALTRAEAVTILNRVLNRVPQNQAGPQRWPDVVPGHWAYKDIEEASIQ</sequence>
<reference evidence="4 5" key="1">
    <citation type="submission" date="2016-11" db="EMBL/GenBank/DDBJ databases">
        <authorList>
            <person name="Jaros S."/>
            <person name="Januszkiewicz K."/>
            <person name="Wedrychowicz H."/>
        </authorList>
    </citation>
    <scope>NUCLEOTIDE SEQUENCE [LARGE SCALE GENOMIC DNA]</scope>
    <source>
        <strain evidence="4 5">NF2</strain>
    </source>
</reference>
<dbReference type="EMBL" id="CP018145">
    <property type="protein sequence ID" value="ASJ52498.1"/>
    <property type="molecule type" value="Genomic_DNA"/>
</dbReference>
<dbReference type="PROSITE" id="PS51272">
    <property type="entry name" value="SLH"/>
    <property type="match status" value="3"/>
</dbReference>
<evidence type="ECO:0000313" key="4">
    <source>
        <dbReference type="EMBL" id="ASJ52498.1"/>
    </source>
</evidence>
<dbReference type="InterPro" id="IPR051465">
    <property type="entry name" value="Cell_Envelope_Struct_Comp"/>
</dbReference>
<dbReference type="InterPro" id="IPR001119">
    <property type="entry name" value="SLH_dom"/>
</dbReference>
<feature type="domain" description="SLH" evidence="3">
    <location>
        <begin position="418"/>
        <end position="481"/>
    </location>
</feature>
<dbReference type="AlphaFoldDB" id="A0A220MC00"/>
<name>A0A220MC00_9BACL</name>
<feature type="compositionally biased region" description="Basic and acidic residues" evidence="1">
    <location>
        <begin position="270"/>
        <end position="288"/>
    </location>
</feature>
<dbReference type="Pfam" id="PF00395">
    <property type="entry name" value="SLH"/>
    <property type="match status" value="3"/>
</dbReference>
<dbReference type="Proteomes" id="UP000197781">
    <property type="component" value="Chromosome"/>
</dbReference>
<evidence type="ECO:0000313" key="5">
    <source>
        <dbReference type="Proteomes" id="UP000197781"/>
    </source>
</evidence>
<protein>
    <submittedName>
        <fullName evidence="4">Sugar-binding protein,S-layer protein</fullName>
    </submittedName>
</protein>